<comment type="caution">
    <text evidence="4">The sequence shown here is derived from an EMBL/GenBank/DDBJ whole genome shotgun (WGS) entry which is preliminary data.</text>
</comment>
<dbReference type="InterPro" id="IPR036291">
    <property type="entry name" value="NAD(P)-bd_dom_sf"/>
</dbReference>
<accession>A0A2A7SC82</accession>
<protein>
    <submittedName>
        <fullName evidence="4">Epimerase</fullName>
    </submittedName>
</protein>
<evidence type="ECO:0000313" key="4">
    <source>
        <dbReference type="EMBL" id="PEH40840.1"/>
    </source>
</evidence>
<dbReference type="EMBL" id="PDDY01000001">
    <property type="protein sequence ID" value="PEH40840.1"/>
    <property type="molecule type" value="Genomic_DNA"/>
</dbReference>
<dbReference type="PANTHER" id="PTHR10366:SF564">
    <property type="entry name" value="STEROL-4-ALPHA-CARBOXYLATE 3-DEHYDROGENASE, DECARBOXYLATING"/>
    <property type="match status" value="1"/>
</dbReference>
<reference evidence="5" key="1">
    <citation type="submission" date="2017-09" db="EMBL/GenBank/DDBJ databases">
        <title>FDA dAtabase for Regulatory Grade micrObial Sequences (FDA-ARGOS): Supporting development and validation of Infectious Disease Dx tests.</title>
        <authorList>
            <person name="Minogue T."/>
            <person name="Wolcott M."/>
            <person name="Wasieloski L."/>
            <person name="Aguilar W."/>
            <person name="Moore D."/>
            <person name="Tallon L."/>
            <person name="Sadzewicz L."/>
            <person name="Ott S."/>
            <person name="Zhao X."/>
            <person name="Nagaraj S."/>
            <person name="Vavikolanu K."/>
            <person name="Aluvathingal J."/>
            <person name="Nadendla S."/>
            <person name="Sichtig H."/>
        </authorList>
    </citation>
    <scope>NUCLEOTIDE SEQUENCE [LARGE SCALE GENOMIC DNA]</scope>
    <source>
        <strain evidence="5">FDAARGOS_390</strain>
    </source>
</reference>
<sequence>MSSNQEIPQPDTNKDLVLVTGGTGFIAQHCMLALLEQGYRVRTTVRSLSREAEVRRQLAAGGAEAGDRLSFVVADLADDAGWDEAASGCAYVMHGASPTPSGEYANEDEQAWVRPAVEGNLRVLRAARDQGVRRVVLTSAFGAIGAGHGADHRRPFDETDWSDVDGHIEPYQKSKTLAERAAWDFIAREGGGLELSAVNPVAVLGPVLGADYSHSIHLIRHLLNGQPGYLRINSGFVDARDVASLHLLAMTEPAAKGERFLATGGASLWMADVAKVLRDRLGEAASKVPTALLPDEVVLGNPAMKGLIPLLGVDMNVTSEKAIRQLGWAPRSQEEAIVASAESLIRLGLIDNRPTADR</sequence>
<evidence type="ECO:0000313" key="5">
    <source>
        <dbReference type="Proteomes" id="UP000220629"/>
    </source>
</evidence>
<dbReference type="PANTHER" id="PTHR10366">
    <property type="entry name" value="NAD DEPENDENT EPIMERASE/DEHYDRATASE"/>
    <property type="match status" value="1"/>
</dbReference>
<dbReference type="InterPro" id="IPR050425">
    <property type="entry name" value="NAD(P)_dehydrat-like"/>
</dbReference>
<dbReference type="Pfam" id="PF01370">
    <property type="entry name" value="Epimerase"/>
    <property type="match status" value="1"/>
</dbReference>
<dbReference type="CDD" id="cd05227">
    <property type="entry name" value="AR_SDR_e"/>
    <property type="match status" value="1"/>
</dbReference>
<gene>
    <name evidence="4" type="ORF">CRM94_00900</name>
</gene>
<evidence type="ECO:0000256" key="1">
    <source>
        <dbReference type="ARBA" id="ARBA00023002"/>
    </source>
</evidence>
<dbReference type="RefSeq" id="WP_098151314.1">
    <property type="nucleotide sequence ID" value="NZ_CADEQH010000016.1"/>
</dbReference>
<dbReference type="Gene3D" id="3.40.50.720">
    <property type="entry name" value="NAD(P)-binding Rossmann-like Domain"/>
    <property type="match status" value="1"/>
</dbReference>
<proteinExistence type="inferred from homology"/>
<comment type="similarity">
    <text evidence="2">Belongs to the NAD(P)-dependent epimerase/dehydratase family. Dihydroflavonol-4-reductase subfamily.</text>
</comment>
<keyword evidence="1" id="KW-0560">Oxidoreductase</keyword>
<name>A0A2A7SC82_BURGA</name>
<organism evidence="4 5">
    <name type="scientific">Burkholderia gladioli</name>
    <name type="common">Pseudomonas marginata</name>
    <name type="synonym">Phytomonas marginata</name>
    <dbReference type="NCBI Taxonomy" id="28095"/>
    <lineage>
        <taxon>Bacteria</taxon>
        <taxon>Pseudomonadati</taxon>
        <taxon>Pseudomonadota</taxon>
        <taxon>Betaproteobacteria</taxon>
        <taxon>Burkholderiales</taxon>
        <taxon>Burkholderiaceae</taxon>
        <taxon>Burkholderia</taxon>
    </lineage>
</organism>
<dbReference type="FunFam" id="3.40.50.720:FF:000336">
    <property type="entry name" value="Aldehyde reductase"/>
    <property type="match status" value="1"/>
</dbReference>
<evidence type="ECO:0000256" key="2">
    <source>
        <dbReference type="ARBA" id="ARBA00023445"/>
    </source>
</evidence>
<dbReference type="InterPro" id="IPR001509">
    <property type="entry name" value="Epimerase_deHydtase"/>
</dbReference>
<dbReference type="GO" id="GO:0016616">
    <property type="term" value="F:oxidoreductase activity, acting on the CH-OH group of donors, NAD or NADP as acceptor"/>
    <property type="evidence" value="ECO:0007669"/>
    <property type="project" value="TreeGrafter"/>
</dbReference>
<dbReference type="Proteomes" id="UP000220629">
    <property type="component" value="Unassembled WGS sequence"/>
</dbReference>
<dbReference type="AlphaFoldDB" id="A0A2A7SC82"/>
<feature type="domain" description="NAD-dependent epimerase/dehydratase" evidence="3">
    <location>
        <begin position="17"/>
        <end position="257"/>
    </location>
</feature>
<dbReference type="SUPFAM" id="SSF51735">
    <property type="entry name" value="NAD(P)-binding Rossmann-fold domains"/>
    <property type="match status" value="1"/>
</dbReference>
<evidence type="ECO:0000259" key="3">
    <source>
        <dbReference type="Pfam" id="PF01370"/>
    </source>
</evidence>